<evidence type="ECO:0000256" key="1">
    <source>
        <dbReference type="SAM" id="Phobius"/>
    </source>
</evidence>
<keyword evidence="1" id="KW-0812">Transmembrane</keyword>
<dbReference type="EMBL" id="BMID01000001">
    <property type="protein sequence ID" value="GGA03114.1"/>
    <property type="molecule type" value="Genomic_DNA"/>
</dbReference>
<name>A0ABQ1F867_9SPHN</name>
<proteinExistence type="predicted"/>
<keyword evidence="1" id="KW-0472">Membrane</keyword>
<dbReference type="Proteomes" id="UP000603317">
    <property type="component" value="Unassembled WGS sequence"/>
</dbReference>
<accession>A0ABQ1F867</accession>
<feature type="transmembrane region" description="Helical" evidence="1">
    <location>
        <begin position="121"/>
        <end position="140"/>
    </location>
</feature>
<organism evidence="2 3">
    <name type="scientific">Blastomonas marina</name>
    <dbReference type="NCBI Taxonomy" id="1867408"/>
    <lineage>
        <taxon>Bacteria</taxon>
        <taxon>Pseudomonadati</taxon>
        <taxon>Pseudomonadota</taxon>
        <taxon>Alphaproteobacteria</taxon>
        <taxon>Sphingomonadales</taxon>
        <taxon>Sphingomonadaceae</taxon>
        <taxon>Blastomonas</taxon>
    </lineage>
</organism>
<comment type="caution">
    <text evidence="2">The sequence shown here is derived from an EMBL/GenBank/DDBJ whole genome shotgun (WGS) entry which is preliminary data.</text>
</comment>
<evidence type="ECO:0000313" key="3">
    <source>
        <dbReference type="Proteomes" id="UP000603317"/>
    </source>
</evidence>
<keyword evidence="1" id="KW-1133">Transmembrane helix</keyword>
<reference evidence="3" key="1">
    <citation type="journal article" date="2019" name="Int. J. Syst. Evol. Microbiol.">
        <title>The Global Catalogue of Microorganisms (GCM) 10K type strain sequencing project: providing services to taxonomists for standard genome sequencing and annotation.</title>
        <authorList>
            <consortium name="The Broad Institute Genomics Platform"/>
            <consortium name="The Broad Institute Genome Sequencing Center for Infectious Disease"/>
            <person name="Wu L."/>
            <person name="Ma J."/>
        </authorList>
    </citation>
    <scope>NUCLEOTIDE SEQUENCE [LARGE SCALE GENOMIC DNA]</scope>
    <source>
        <strain evidence="3">CGMCC 1.15297</strain>
    </source>
</reference>
<gene>
    <name evidence="2" type="ORF">GCM10010923_09940</name>
</gene>
<keyword evidence="3" id="KW-1185">Reference proteome</keyword>
<protein>
    <submittedName>
        <fullName evidence="2">Uncharacterized protein</fullName>
    </submittedName>
</protein>
<sequence length="156" mass="16639">MGAFIGVALFGVGAREAIGTIYSSGEAVVLLEALARSGLYLGSASATASATTLALMLTLISLIRQSDSEFNDEAYRNIERIAGLSTTSLFISLLLLLALVLPVGEFEDLPADWYPMLYDGLFAMTVAVVALLAATVMMLYRTVRRVIARITPGEEV</sequence>
<evidence type="ECO:0000313" key="2">
    <source>
        <dbReference type="EMBL" id="GGA03114.1"/>
    </source>
</evidence>
<feature type="transmembrane region" description="Helical" evidence="1">
    <location>
        <begin position="81"/>
        <end position="101"/>
    </location>
</feature>
<feature type="transmembrane region" description="Helical" evidence="1">
    <location>
        <begin position="38"/>
        <end position="60"/>
    </location>
</feature>
<dbReference type="RefSeq" id="WP_229658089.1">
    <property type="nucleotide sequence ID" value="NZ_BMID01000001.1"/>
</dbReference>